<dbReference type="SUPFAM" id="SSF57959">
    <property type="entry name" value="Leucine zipper domain"/>
    <property type="match status" value="1"/>
</dbReference>
<evidence type="ECO:0000313" key="4">
    <source>
        <dbReference type="Proteomes" id="UP000276133"/>
    </source>
</evidence>
<dbReference type="EMBL" id="REGN01001648">
    <property type="protein sequence ID" value="RNA33362.1"/>
    <property type="molecule type" value="Genomic_DNA"/>
</dbReference>
<keyword evidence="1" id="KW-0175">Coiled coil</keyword>
<name>A0A3M7SC62_BRAPC</name>
<comment type="caution">
    <text evidence="3">The sequence shown here is derived from an EMBL/GenBank/DDBJ whole genome shotgun (WGS) entry which is preliminary data.</text>
</comment>
<dbReference type="Gene3D" id="1.20.5.170">
    <property type="match status" value="1"/>
</dbReference>
<dbReference type="AlphaFoldDB" id="A0A3M7SC62"/>
<dbReference type="Pfam" id="PF07716">
    <property type="entry name" value="bZIP_2"/>
    <property type="match status" value="1"/>
</dbReference>
<protein>
    <recommendedName>
        <fullName evidence="2">BZIP domain-containing protein</fullName>
    </recommendedName>
</protein>
<dbReference type="PROSITE" id="PS50217">
    <property type="entry name" value="BZIP"/>
    <property type="match status" value="1"/>
</dbReference>
<dbReference type="OrthoDB" id="6022300at2759"/>
<accession>A0A3M7SC62</accession>
<gene>
    <name evidence="3" type="ORF">BpHYR1_000337</name>
</gene>
<evidence type="ECO:0000313" key="3">
    <source>
        <dbReference type="EMBL" id="RNA33362.1"/>
    </source>
</evidence>
<reference evidence="3 4" key="1">
    <citation type="journal article" date="2018" name="Sci. Rep.">
        <title>Genomic signatures of local adaptation to the degree of environmental predictability in rotifers.</title>
        <authorList>
            <person name="Franch-Gras L."/>
            <person name="Hahn C."/>
            <person name="Garcia-Roger E.M."/>
            <person name="Carmona M.J."/>
            <person name="Serra M."/>
            <person name="Gomez A."/>
        </authorList>
    </citation>
    <scope>NUCLEOTIDE SEQUENCE [LARGE SCALE GENOMIC DNA]</scope>
    <source>
        <strain evidence="3">HYR1</strain>
    </source>
</reference>
<sequence length="256" mass="29879">MVSYVVTSQPAINRVAQSLKIPTVRPSKVIKIKPDQLKFLLSNQNSMVEVKQEPDYQSETKNDPSQPLLTDIKQEAADFDFDLNLEDVDLTKPLNNGESFDLDLFHTVPSAEKTPEGILTTNQIFESLGYSEKDFENLIIEYSPQTKPEQKPVQDLQKEIRNLLPSAEKRRRKKNVYRAEDISNEEDLINYLERRKKNNISSKCSRANKKRYYNELDSKCDQLEEENEFLRKKQTKLERLNVLLKDYLVENFSKTK</sequence>
<dbReference type="InterPro" id="IPR046347">
    <property type="entry name" value="bZIP_sf"/>
</dbReference>
<dbReference type="InterPro" id="IPR004827">
    <property type="entry name" value="bZIP"/>
</dbReference>
<organism evidence="3 4">
    <name type="scientific">Brachionus plicatilis</name>
    <name type="common">Marine rotifer</name>
    <name type="synonym">Brachionus muelleri</name>
    <dbReference type="NCBI Taxonomy" id="10195"/>
    <lineage>
        <taxon>Eukaryota</taxon>
        <taxon>Metazoa</taxon>
        <taxon>Spiralia</taxon>
        <taxon>Gnathifera</taxon>
        <taxon>Rotifera</taxon>
        <taxon>Eurotatoria</taxon>
        <taxon>Monogononta</taxon>
        <taxon>Pseudotrocha</taxon>
        <taxon>Ploima</taxon>
        <taxon>Brachionidae</taxon>
        <taxon>Brachionus</taxon>
    </lineage>
</organism>
<evidence type="ECO:0000256" key="1">
    <source>
        <dbReference type="SAM" id="Coils"/>
    </source>
</evidence>
<feature type="coiled-coil region" evidence="1">
    <location>
        <begin position="206"/>
        <end position="250"/>
    </location>
</feature>
<keyword evidence="4" id="KW-1185">Reference proteome</keyword>
<evidence type="ECO:0000259" key="2">
    <source>
        <dbReference type="PROSITE" id="PS50217"/>
    </source>
</evidence>
<proteinExistence type="predicted"/>
<dbReference type="GO" id="GO:0003700">
    <property type="term" value="F:DNA-binding transcription factor activity"/>
    <property type="evidence" value="ECO:0007669"/>
    <property type="project" value="InterPro"/>
</dbReference>
<dbReference type="Proteomes" id="UP000276133">
    <property type="component" value="Unassembled WGS sequence"/>
</dbReference>
<dbReference type="SMART" id="SM00338">
    <property type="entry name" value="BRLZ"/>
    <property type="match status" value="1"/>
</dbReference>
<feature type="domain" description="BZIP" evidence="2">
    <location>
        <begin position="193"/>
        <end position="251"/>
    </location>
</feature>